<dbReference type="InterPro" id="IPR039309">
    <property type="entry name" value="BT1"/>
</dbReference>
<dbReference type="AlphaFoldDB" id="A0A1G2E5D9"/>
<feature type="transmembrane region" description="Helical" evidence="7">
    <location>
        <begin position="145"/>
        <end position="166"/>
    </location>
</feature>
<dbReference type="PANTHER" id="PTHR31585">
    <property type="entry name" value="FOLATE-BIOPTERIN TRANSPORTER 1, CHLOROPLASTIC"/>
    <property type="match status" value="1"/>
</dbReference>
<feature type="transmembrane region" description="Helical" evidence="7">
    <location>
        <begin position="172"/>
        <end position="192"/>
    </location>
</feature>
<feature type="transmembrane region" description="Helical" evidence="7">
    <location>
        <begin position="102"/>
        <end position="124"/>
    </location>
</feature>
<evidence type="ECO:0000313" key="9">
    <source>
        <dbReference type="Proteomes" id="UP000178721"/>
    </source>
</evidence>
<gene>
    <name evidence="8" type="ORF">A2654_03075</name>
</gene>
<evidence type="ECO:0000256" key="6">
    <source>
        <dbReference type="ARBA" id="ARBA00023136"/>
    </source>
</evidence>
<sequence>MDKKMALRLSLTFAAIYFFSTNGMASLPGLAVSYLLKDVLKMTASQASYFGAVTLLGWVIKPLWGMISDALPLFGYRRKSYLILTSLVASAVWFMLGQVENYTIALLLTVFTLSNFFYAFNDVVCDGLMVQTGKPHNLTGKFQSWQWGAVYVAQIFTSLAGGWVATNLKNQTIFSINAVFPLMVLALVLFFVKEEKAEKNSAHWKTSVSALKEAGRDKVLWFVAFFIFFWNFSPSYGTPFFYYANDVLKFEKMFFGYVGAVGSATSVLGAMLFSRYSAKVPMKKLIYCSIVIAVITNLSDLIYFTPFILNHLWRAKVMYIITAGTMSILGTFITLAMMNLAAVICPKYSEGTVFAALMSVWNLGNMGSSAFGGYMFDLVGLKMLIVVSATFTAAAWPLVRFLKLEK</sequence>
<dbReference type="Pfam" id="PF03092">
    <property type="entry name" value="BT1"/>
    <property type="match status" value="1"/>
</dbReference>
<protein>
    <recommendedName>
        <fullName evidence="10">Major facilitator superfamily (MFS) profile domain-containing protein</fullName>
    </recommendedName>
</protein>
<accession>A0A1G2E5D9</accession>
<evidence type="ECO:0008006" key="10">
    <source>
        <dbReference type="Google" id="ProtNLM"/>
    </source>
</evidence>
<feature type="transmembrane region" description="Helical" evidence="7">
    <location>
        <begin position="254"/>
        <end position="273"/>
    </location>
</feature>
<evidence type="ECO:0000256" key="3">
    <source>
        <dbReference type="ARBA" id="ARBA00022448"/>
    </source>
</evidence>
<dbReference type="PANTHER" id="PTHR31585:SF0">
    <property type="entry name" value="FOLATE-BIOPTERIN TRANSPORTER 1, CHLOROPLASTIC"/>
    <property type="match status" value="1"/>
</dbReference>
<keyword evidence="5 7" id="KW-1133">Transmembrane helix</keyword>
<evidence type="ECO:0000256" key="5">
    <source>
        <dbReference type="ARBA" id="ARBA00022989"/>
    </source>
</evidence>
<keyword evidence="4 7" id="KW-0812">Transmembrane</keyword>
<organism evidence="8 9">
    <name type="scientific">Candidatus Nealsonbacteria bacterium RIFCSPHIGHO2_01_FULL_43_31</name>
    <dbReference type="NCBI Taxonomy" id="1801665"/>
    <lineage>
        <taxon>Bacteria</taxon>
        <taxon>Candidatus Nealsoniibacteriota</taxon>
    </lineage>
</organism>
<comment type="similarity">
    <text evidence="2">Belongs to the major facilitator superfamily. Folate-biopterin transporter (TC 2.A.71) family.</text>
</comment>
<dbReference type="Gene3D" id="1.20.1250.20">
    <property type="entry name" value="MFS general substrate transporter like domains"/>
    <property type="match status" value="1"/>
</dbReference>
<evidence type="ECO:0000256" key="4">
    <source>
        <dbReference type="ARBA" id="ARBA00022692"/>
    </source>
</evidence>
<dbReference type="SUPFAM" id="SSF103473">
    <property type="entry name" value="MFS general substrate transporter"/>
    <property type="match status" value="1"/>
</dbReference>
<reference evidence="8 9" key="1">
    <citation type="journal article" date="2016" name="Nat. Commun.">
        <title>Thousands of microbial genomes shed light on interconnected biogeochemical processes in an aquifer system.</title>
        <authorList>
            <person name="Anantharaman K."/>
            <person name="Brown C.T."/>
            <person name="Hug L.A."/>
            <person name="Sharon I."/>
            <person name="Castelle C.J."/>
            <person name="Probst A.J."/>
            <person name="Thomas B.C."/>
            <person name="Singh A."/>
            <person name="Wilkins M.J."/>
            <person name="Karaoz U."/>
            <person name="Brodie E.L."/>
            <person name="Williams K.H."/>
            <person name="Hubbard S.S."/>
            <person name="Banfield J.F."/>
        </authorList>
    </citation>
    <scope>NUCLEOTIDE SEQUENCE [LARGE SCALE GENOMIC DNA]</scope>
</reference>
<feature type="transmembrane region" description="Helical" evidence="7">
    <location>
        <begin position="317"/>
        <end position="341"/>
    </location>
</feature>
<evidence type="ECO:0000256" key="2">
    <source>
        <dbReference type="ARBA" id="ARBA00007015"/>
    </source>
</evidence>
<feature type="transmembrane region" description="Helical" evidence="7">
    <location>
        <begin position="47"/>
        <end position="67"/>
    </location>
</feature>
<feature type="transmembrane region" description="Helical" evidence="7">
    <location>
        <begin position="353"/>
        <end position="375"/>
    </location>
</feature>
<comment type="subcellular location">
    <subcellularLocation>
        <location evidence="1">Membrane</location>
        <topology evidence="1">Multi-pass membrane protein</topology>
    </subcellularLocation>
</comment>
<evidence type="ECO:0000256" key="7">
    <source>
        <dbReference type="SAM" id="Phobius"/>
    </source>
</evidence>
<evidence type="ECO:0000313" key="8">
    <source>
        <dbReference type="EMBL" id="OGZ20471.1"/>
    </source>
</evidence>
<name>A0A1G2E5D9_9BACT</name>
<dbReference type="GO" id="GO:0016020">
    <property type="term" value="C:membrane"/>
    <property type="evidence" value="ECO:0007669"/>
    <property type="project" value="UniProtKB-SubCell"/>
</dbReference>
<feature type="transmembrane region" description="Helical" evidence="7">
    <location>
        <begin position="219"/>
        <end position="242"/>
    </location>
</feature>
<dbReference type="Proteomes" id="UP000178721">
    <property type="component" value="Unassembled WGS sequence"/>
</dbReference>
<evidence type="ECO:0000256" key="1">
    <source>
        <dbReference type="ARBA" id="ARBA00004141"/>
    </source>
</evidence>
<feature type="transmembrane region" description="Helical" evidence="7">
    <location>
        <begin position="285"/>
        <end position="305"/>
    </location>
</feature>
<dbReference type="EMBL" id="MHMA01000010">
    <property type="protein sequence ID" value="OGZ20471.1"/>
    <property type="molecule type" value="Genomic_DNA"/>
</dbReference>
<keyword evidence="3" id="KW-0813">Transport</keyword>
<feature type="transmembrane region" description="Helical" evidence="7">
    <location>
        <begin position="381"/>
        <end position="402"/>
    </location>
</feature>
<feature type="transmembrane region" description="Helical" evidence="7">
    <location>
        <begin position="79"/>
        <end position="96"/>
    </location>
</feature>
<keyword evidence="6 7" id="KW-0472">Membrane</keyword>
<dbReference type="InterPro" id="IPR036259">
    <property type="entry name" value="MFS_trans_sf"/>
</dbReference>
<comment type="caution">
    <text evidence="8">The sequence shown here is derived from an EMBL/GenBank/DDBJ whole genome shotgun (WGS) entry which is preliminary data.</text>
</comment>
<proteinExistence type="inferred from homology"/>